<evidence type="ECO:0000256" key="1">
    <source>
        <dbReference type="SAM" id="MobiDB-lite"/>
    </source>
</evidence>
<proteinExistence type="predicted"/>
<protein>
    <submittedName>
        <fullName evidence="2">Uncharacterized protein</fullName>
    </submittedName>
</protein>
<feature type="compositionally biased region" description="Polar residues" evidence="1">
    <location>
        <begin position="66"/>
        <end position="76"/>
    </location>
</feature>
<gene>
    <name evidence="2" type="ORF">LGLO00237_LOCUS31101</name>
</gene>
<evidence type="ECO:0000313" key="2">
    <source>
        <dbReference type="EMBL" id="CAE0679318.1"/>
    </source>
</evidence>
<feature type="region of interest" description="Disordered" evidence="1">
    <location>
        <begin position="54"/>
        <end position="99"/>
    </location>
</feature>
<name>A0A7S3ZCU3_9EUKA</name>
<dbReference type="AlphaFoldDB" id="A0A7S3ZCU3"/>
<feature type="compositionally biased region" description="Basic and acidic residues" evidence="1">
    <location>
        <begin position="77"/>
        <end position="86"/>
    </location>
</feature>
<accession>A0A7S3ZCU3</accession>
<reference evidence="2" key="1">
    <citation type="submission" date="2021-01" db="EMBL/GenBank/DDBJ databases">
        <authorList>
            <person name="Corre E."/>
            <person name="Pelletier E."/>
            <person name="Niang G."/>
            <person name="Scheremetjew M."/>
            <person name="Finn R."/>
            <person name="Kale V."/>
            <person name="Holt S."/>
            <person name="Cochrane G."/>
            <person name="Meng A."/>
            <person name="Brown T."/>
            <person name="Cohen L."/>
        </authorList>
    </citation>
    <scope>NUCLEOTIDE SEQUENCE</scope>
    <source>
        <strain evidence="2">CCCM811</strain>
    </source>
</reference>
<feature type="compositionally biased region" description="Basic and acidic residues" evidence="1">
    <location>
        <begin position="54"/>
        <end position="65"/>
    </location>
</feature>
<sequence length="99" mass="10706">MQSEINALSKISEDGEELSIAEQTVELKKLLTSMKETEDALFAMCIDGTGIDEEKLDKVSEDSHQNDTPTQSTTDTAEAKDCKTESIDNSNGSSASSEK</sequence>
<feature type="compositionally biased region" description="Low complexity" evidence="1">
    <location>
        <begin position="87"/>
        <end position="99"/>
    </location>
</feature>
<dbReference type="EMBL" id="HBIV01044325">
    <property type="protein sequence ID" value="CAE0679318.1"/>
    <property type="molecule type" value="Transcribed_RNA"/>
</dbReference>
<organism evidence="2">
    <name type="scientific">Lotharella globosa</name>
    <dbReference type="NCBI Taxonomy" id="91324"/>
    <lineage>
        <taxon>Eukaryota</taxon>
        <taxon>Sar</taxon>
        <taxon>Rhizaria</taxon>
        <taxon>Cercozoa</taxon>
        <taxon>Chlorarachniophyceae</taxon>
        <taxon>Lotharella</taxon>
    </lineage>
</organism>